<dbReference type="InterPro" id="IPR019734">
    <property type="entry name" value="TPR_rpt"/>
</dbReference>
<dbReference type="SMART" id="SM00028">
    <property type="entry name" value="TPR"/>
    <property type="match status" value="6"/>
</dbReference>
<evidence type="ECO:0000313" key="11">
    <source>
        <dbReference type="EMBL" id="RUR46086.1"/>
    </source>
</evidence>
<dbReference type="InterPro" id="IPR003921">
    <property type="entry name" value="Cell_synth_C"/>
</dbReference>
<dbReference type="EMBL" id="RZHD01000005">
    <property type="protein sequence ID" value="RUR46086.1"/>
    <property type="molecule type" value="Genomic_DNA"/>
</dbReference>
<dbReference type="PANTHER" id="PTHR44858">
    <property type="entry name" value="TETRATRICOPEPTIDE REPEAT PROTEIN 6"/>
    <property type="match status" value="1"/>
</dbReference>
<feature type="repeat" description="TPR" evidence="7">
    <location>
        <begin position="322"/>
        <end position="355"/>
    </location>
</feature>
<reference evidence="11 12" key="1">
    <citation type="submission" date="2018-12" db="EMBL/GenBank/DDBJ databases">
        <title>three novel Halomonas strain isolated from plants.</title>
        <authorList>
            <person name="Sun C."/>
        </authorList>
    </citation>
    <scope>NUCLEOTIDE SEQUENCE [LARGE SCALE GENOMIC DNA]</scope>
    <source>
        <strain evidence="11 12">RC</strain>
    </source>
</reference>
<dbReference type="PANTHER" id="PTHR44858:SF1">
    <property type="entry name" value="UDP-N-ACETYLGLUCOSAMINE--PEPTIDE N-ACETYLGLUCOSAMINYLTRANSFERASE SPINDLY-RELATED"/>
    <property type="match status" value="1"/>
</dbReference>
<dbReference type="GO" id="GO:0006011">
    <property type="term" value="P:UDP-alpha-D-glucose metabolic process"/>
    <property type="evidence" value="ECO:0007669"/>
    <property type="project" value="InterPro"/>
</dbReference>
<comment type="function">
    <text evidence="1">Required for maximal bacterial cellulose synthesis.</text>
</comment>
<evidence type="ECO:0000256" key="8">
    <source>
        <dbReference type="SAM" id="MobiDB-lite"/>
    </source>
</evidence>
<sequence length="1399" mass="153892">MHRPITAPKKLTKRLLLSAMACYAPCITAWAQEGSLQDNSLQNGVQQNGAQNALETLLNQADFWQQNQRPDLARQTLERYLAGRPNDPEVLYRLARQALNDNQASDADQWVSRLEQAAPNSPYLTELDQLRQGQTLNVEQLNRARQLANANRYEESAAAYRELFEGATPPRSLAIEYYQTLAGGSDEHWRQARDGLRQLANNAPQDAALTRALGEVLTYREGTRREGIERLAQLSQRGGPQAANARNSWRQALLWLDATPADEALYQAYLQANSEDRDVAARFEQSTVQNTRASGFTALEAGQLGNAEQAFRQALEENPQDAEAKAGLGLLLLRRQQFAQARDLLAEAMDQAPEQREQWSAAYQSASFYARLGAARRLAQANNLEQALTQVRPLTQQSGDAGRAARLLEADILRRQRRLDAAEQAYRALLESRQNDVEARVRLVQVLSEKGNWSEAQQIAQTLPDGARSQISGLTSTQVEALRAQARQQDNVGAEVNLRQALELEPNNPWARLDLARLLVEQSRPDEAQALMASFSGTNATPEQRYAAALFASEQDRWTDTLRLLSSIPSANLTAEMSSLQQQAQIQQPLTQALAQLEQGNRTVAISSLQQLYQRYGDSDLTPSQVSQIASALSQAGANDEALRWVERDMARGFDEQTPNSYINHVLVMAQAGRPAAARQLLDRLTASSQWREDRDAVGVERGLAIIEADQLRQSGRLASAYDRLAESLRQTPDDEGLLLAMARLYEDGDRQAQAEQIYTYTLTRHPDSQQALKGAVQSALSNNRPRQASQLLNRYSPEQPTADMWLLRAQVARANGNSREALTLLSQARQLLGTAEDGALTLAQGNNPFTDRTRASATTATQRPNWLPGTTREVGTIFASEPANTPPTTAQRIDELAKEIRRERAPKVTTEFVFNLRDGESGLSQQDRIEAPIGFSFIPYGEGRFEVEVTPTLVSSGTPEGDALRRFGRSGLAESAAVLNQSLGGVTAILDNIQSNVDGYFAALNRLQAAPNEQEEIRLTAELEEARRFYESALARNPLYEAGLTVDDLTQEQRDLFNRFLAESSVDFDSLGLDGSSPAAFVESRQQIEQALAGIQGRLQATARAASPDSLRDSGTGLALSYENEDVSLDIGSTPLEFEETNMVGGINWRPQISENTSLSFTAERRAIKDSVLSYAGAYDTYSGDSWGGVVRTGGRAGVNYDTDAGGLYADIGAYRYTGHNVADNQSYDLSLGGYARPINNERRQLQTGVHISAMAFDDDLSHFTYGHGGYFSPQDYVSVAFPINYRENISDQLTIGGYLAPGFQSYSTDDSDYFPTDPESQALLDVFAALGATPASRYAGESESGVGLSLGGAMEYRMTPDLSLGGRVDFNSFGDYNDTSASVFMNYTFGESGERAR</sequence>
<dbReference type="InterPro" id="IPR050498">
    <property type="entry name" value="Ycf3"/>
</dbReference>
<feature type="domain" description="Cellulose synthase operon C C-terminal" evidence="10">
    <location>
        <begin position="1098"/>
        <end position="1391"/>
    </location>
</feature>
<dbReference type="PROSITE" id="PS50005">
    <property type="entry name" value="TPR"/>
    <property type="match status" value="1"/>
</dbReference>
<dbReference type="Gene3D" id="1.25.40.10">
    <property type="entry name" value="Tetratricopeptide repeat domain"/>
    <property type="match status" value="5"/>
</dbReference>
<dbReference type="Proteomes" id="UP000286912">
    <property type="component" value="Unassembled WGS sequence"/>
</dbReference>
<dbReference type="Pfam" id="PF05420">
    <property type="entry name" value="BCSC_C"/>
    <property type="match status" value="1"/>
</dbReference>
<dbReference type="SUPFAM" id="SSF48452">
    <property type="entry name" value="TPR-like"/>
    <property type="match status" value="3"/>
</dbReference>
<evidence type="ECO:0000256" key="9">
    <source>
        <dbReference type="SAM" id="SignalP"/>
    </source>
</evidence>
<keyword evidence="3 9" id="KW-0732">Signal</keyword>
<keyword evidence="4" id="KW-0677">Repeat</keyword>
<evidence type="ECO:0000259" key="10">
    <source>
        <dbReference type="Pfam" id="PF05420"/>
    </source>
</evidence>
<dbReference type="GO" id="GO:0030244">
    <property type="term" value="P:cellulose biosynthetic process"/>
    <property type="evidence" value="ECO:0007669"/>
    <property type="project" value="UniProtKB-KW"/>
</dbReference>
<feature type="chain" id="PRO_5019071384" evidence="9">
    <location>
        <begin position="32"/>
        <end position="1399"/>
    </location>
</feature>
<organism evidence="11 12">
    <name type="scientific">Vreelandella populi</name>
    <dbReference type="NCBI Taxonomy" id="2498858"/>
    <lineage>
        <taxon>Bacteria</taxon>
        <taxon>Pseudomonadati</taxon>
        <taxon>Pseudomonadota</taxon>
        <taxon>Gammaproteobacteria</taxon>
        <taxon>Oceanospirillales</taxon>
        <taxon>Halomonadaceae</taxon>
        <taxon>Vreelandella</taxon>
    </lineage>
</organism>
<dbReference type="UniPathway" id="UPA00694"/>
<comment type="pathway">
    <text evidence="2">Glycan metabolism; bacterial cellulose biosynthesis.</text>
</comment>
<evidence type="ECO:0000256" key="2">
    <source>
        <dbReference type="ARBA" id="ARBA00005186"/>
    </source>
</evidence>
<evidence type="ECO:0000256" key="6">
    <source>
        <dbReference type="ARBA" id="ARBA00022916"/>
    </source>
</evidence>
<evidence type="ECO:0000256" key="7">
    <source>
        <dbReference type="PROSITE-ProRule" id="PRU00339"/>
    </source>
</evidence>
<dbReference type="InterPro" id="IPR008410">
    <property type="entry name" value="BCSC_C"/>
</dbReference>
<accession>A0A433LBG6</accession>
<evidence type="ECO:0000256" key="1">
    <source>
        <dbReference type="ARBA" id="ARBA00003476"/>
    </source>
</evidence>
<dbReference type="InterPro" id="IPR011990">
    <property type="entry name" value="TPR-like_helical_dom_sf"/>
</dbReference>
<dbReference type="OrthoDB" id="174989at2"/>
<protein>
    <submittedName>
        <fullName evidence="11">Tetratricopeptide repeat protein</fullName>
    </submittedName>
</protein>
<feature type="signal peptide" evidence="9">
    <location>
        <begin position="1"/>
        <end position="31"/>
    </location>
</feature>
<dbReference type="Pfam" id="PF13174">
    <property type="entry name" value="TPR_6"/>
    <property type="match status" value="1"/>
</dbReference>
<dbReference type="PRINTS" id="PR01441">
    <property type="entry name" value="CELLSNTHASEC"/>
</dbReference>
<evidence type="ECO:0000313" key="12">
    <source>
        <dbReference type="Proteomes" id="UP000286912"/>
    </source>
</evidence>
<dbReference type="GO" id="GO:0019867">
    <property type="term" value="C:outer membrane"/>
    <property type="evidence" value="ECO:0007669"/>
    <property type="project" value="InterPro"/>
</dbReference>
<keyword evidence="12" id="KW-1185">Reference proteome</keyword>
<keyword evidence="5 7" id="KW-0802">TPR repeat</keyword>
<evidence type="ECO:0000256" key="5">
    <source>
        <dbReference type="ARBA" id="ARBA00022803"/>
    </source>
</evidence>
<dbReference type="Pfam" id="PF14559">
    <property type="entry name" value="TPR_19"/>
    <property type="match status" value="4"/>
</dbReference>
<comment type="caution">
    <text evidence="11">The sequence shown here is derived from an EMBL/GenBank/DDBJ whole genome shotgun (WGS) entry which is preliminary data.</text>
</comment>
<keyword evidence="6" id="KW-0135">Cellulose biosynthesis</keyword>
<proteinExistence type="predicted"/>
<gene>
    <name evidence="11" type="ORF">ELY37_08825</name>
</gene>
<evidence type="ECO:0000256" key="3">
    <source>
        <dbReference type="ARBA" id="ARBA00022729"/>
    </source>
</evidence>
<evidence type="ECO:0000256" key="4">
    <source>
        <dbReference type="ARBA" id="ARBA00022737"/>
    </source>
</evidence>
<name>A0A433LBG6_9GAMM</name>
<feature type="region of interest" description="Disordered" evidence="8">
    <location>
        <begin position="844"/>
        <end position="870"/>
    </location>
</feature>